<dbReference type="EMBL" id="BAAALY010000016">
    <property type="protein sequence ID" value="GAA1555385.1"/>
    <property type="molecule type" value="Genomic_DNA"/>
</dbReference>
<feature type="domain" description="VOC" evidence="1">
    <location>
        <begin position="6"/>
        <end position="137"/>
    </location>
</feature>
<keyword evidence="3" id="KW-1185">Reference proteome</keyword>
<organism evidence="2 3">
    <name type="scientific">Brevibacterium picturae</name>
    <dbReference type="NCBI Taxonomy" id="260553"/>
    <lineage>
        <taxon>Bacteria</taxon>
        <taxon>Bacillati</taxon>
        <taxon>Actinomycetota</taxon>
        <taxon>Actinomycetes</taxon>
        <taxon>Micrococcales</taxon>
        <taxon>Brevibacteriaceae</taxon>
        <taxon>Brevibacterium</taxon>
    </lineage>
</organism>
<evidence type="ECO:0000313" key="3">
    <source>
        <dbReference type="Proteomes" id="UP001501791"/>
    </source>
</evidence>
<dbReference type="PROSITE" id="PS51819">
    <property type="entry name" value="VOC"/>
    <property type="match status" value="1"/>
</dbReference>
<sequence>MVDHLELLQTVIDTTEPRTLAEFYRKLLGYVYRLGDEPTGVGEADDPDWLVLTDTVGTRRLAFQQVDQLETTTWPSNEVPMQMHLDLTVRDSGEFERQRQRVEELGAIVLFDRTNDEDEPLLVFADPAGHPFCIFVVS</sequence>
<dbReference type="Gene3D" id="3.10.180.10">
    <property type="entry name" value="2,3-Dihydroxybiphenyl 1,2-Dioxygenase, domain 1"/>
    <property type="match status" value="1"/>
</dbReference>
<dbReference type="SUPFAM" id="SSF54593">
    <property type="entry name" value="Glyoxalase/Bleomycin resistance protein/Dihydroxybiphenyl dioxygenase"/>
    <property type="match status" value="1"/>
</dbReference>
<gene>
    <name evidence="2" type="ORF">GCM10009691_32110</name>
</gene>
<comment type="caution">
    <text evidence="2">The sequence shown here is derived from an EMBL/GenBank/DDBJ whole genome shotgun (WGS) entry which is preliminary data.</text>
</comment>
<dbReference type="InterPro" id="IPR041581">
    <property type="entry name" value="Glyoxalase_6"/>
</dbReference>
<dbReference type="RefSeq" id="WP_346036810.1">
    <property type="nucleotide sequence ID" value="NZ_BAAALY010000016.1"/>
</dbReference>
<evidence type="ECO:0000313" key="2">
    <source>
        <dbReference type="EMBL" id="GAA1555385.1"/>
    </source>
</evidence>
<dbReference type="Proteomes" id="UP001501791">
    <property type="component" value="Unassembled WGS sequence"/>
</dbReference>
<dbReference type="PANTHER" id="PTHR35908:SF1">
    <property type="entry name" value="CONSERVED PROTEIN"/>
    <property type="match status" value="1"/>
</dbReference>
<name>A0ABP4N461_9MICO</name>
<dbReference type="PANTHER" id="PTHR35908">
    <property type="entry name" value="HYPOTHETICAL FUSION PROTEIN"/>
    <property type="match status" value="1"/>
</dbReference>
<dbReference type="InterPro" id="IPR037523">
    <property type="entry name" value="VOC_core"/>
</dbReference>
<dbReference type="Pfam" id="PF18029">
    <property type="entry name" value="Glyoxalase_6"/>
    <property type="match status" value="1"/>
</dbReference>
<accession>A0ABP4N461</accession>
<proteinExistence type="predicted"/>
<dbReference type="CDD" id="cd06587">
    <property type="entry name" value="VOC"/>
    <property type="match status" value="1"/>
</dbReference>
<protein>
    <submittedName>
        <fullName evidence="2">VOC family protein</fullName>
    </submittedName>
</protein>
<evidence type="ECO:0000259" key="1">
    <source>
        <dbReference type="PROSITE" id="PS51819"/>
    </source>
</evidence>
<dbReference type="InterPro" id="IPR029068">
    <property type="entry name" value="Glyas_Bleomycin-R_OHBP_Dase"/>
</dbReference>
<reference evidence="3" key="1">
    <citation type="journal article" date="2019" name="Int. J. Syst. Evol. Microbiol.">
        <title>The Global Catalogue of Microorganisms (GCM) 10K type strain sequencing project: providing services to taxonomists for standard genome sequencing and annotation.</title>
        <authorList>
            <consortium name="The Broad Institute Genomics Platform"/>
            <consortium name="The Broad Institute Genome Sequencing Center for Infectious Disease"/>
            <person name="Wu L."/>
            <person name="Ma J."/>
        </authorList>
    </citation>
    <scope>NUCLEOTIDE SEQUENCE [LARGE SCALE GENOMIC DNA]</scope>
    <source>
        <strain evidence="3">JCM 13319</strain>
    </source>
</reference>